<keyword evidence="2" id="KW-1185">Reference proteome</keyword>
<proteinExistence type="predicted"/>
<sequence length="327" mass="37055">MNHNISIFTALLISLLPACSLIGSSYGGHLSRPDEARINISAEPMASFDAEPRSILFRYLAGNSRWEIRQERGIKYAVRREKVMGEYKTTRHGFYSNDDDDSVHQTRVLIAFEEPYGIGRDRGNITRAIAGSDDVAVIVEGAHEGTPGNTSYVIIEGDRLYLEIYDQAPETARQFTKKTIGEVFAELADVLKHQDEIKTTGLIPVESRYPGKRPNSPHFKVSDGMQPGIYLLNGAINPTTPGYVYTRVYDVETGQRLSEEQLTSRSTRYVGWSDSGETFFPYNAEVTVYEGDWSNKYEARFELWHKSEQGNEFKIAEITRMINGWER</sequence>
<organism evidence="1 2">
    <name type="scientific">Acaryochloris marina (strain MBIC 11017)</name>
    <dbReference type="NCBI Taxonomy" id="329726"/>
    <lineage>
        <taxon>Bacteria</taxon>
        <taxon>Bacillati</taxon>
        <taxon>Cyanobacteriota</taxon>
        <taxon>Cyanophyceae</taxon>
        <taxon>Acaryochloridales</taxon>
        <taxon>Acaryochloridaceae</taxon>
        <taxon>Acaryochloris</taxon>
    </lineage>
</organism>
<accession>A8ZP21</accession>
<keyword evidence="1" id="KW-0614">Plasmid</keyword>
<evidence type="ECO:0000313" key="1">
    <source>
        <dbReference type="EMBL" id="ABW32757.1"/>
    </source>
</evidence>
<dbReference type="HOGENOM" id="CLU_848937_0_0_3"/>
<dbReference type="EMBL" id="CP000841">
    <property type="protein sequence ID" value="ABW32757.1"/>
    <property type="molecule type" value="Genomic_DNA"/>
</dbReference>
<gene>
    <name evidence="1" type="ordered locus">AM1_D0266</name>
</gene>
<name>A8ZP21_ACAM1</name>
<dbReference type="AlphaFoldDB" id="A8ZP21"/>
<dbReference type="Proteomes" id="UP000000268">
    <property type="component" value="Plasmid pREB4"/>
</dbReference>
<dbReference type="KEGG" id="amr:AM1_D0266"/>
<evidence type="ECO:0000313" key="2">
    <source>
        <dbReference type="Proteomes" id="UP000000268"/>
    </source>
</evidence>
<reference evidence="1 2" key="1">
    <citation type="journal article" date="2008" name="Proc. Natl. Acad. Sci. U.S.A.">
        <title>Niche adaptation and genome expansion in the chlorophyll d-producing cyanobacterium Acaryochloris marina.</title>
        <authorList>
            <person name="Swingley W.D."/>
            <person name="Chen M."/>
            <person name="Cheung P.C."/>
            <person name="Conrad A.L."/>
            <person name="Dejesa L.C."/>
            <person name="Hao J."/>
            <person name="Honchak B.M."/>
            <person name="Karbach L.E."/>
            <person name="Kurdoglu A."/>
            <person name="Lahiri S."/>
            <person name="Mastrian S.D."/>
            <person name="Miyashita H."/>
            <person name="Page L."/>
            <person name="Ramakrishna P."/>
            <person name="Satoh S."/>
            <person name="Sattley W.M."/>
            <person name="Shimada Y."/>
            <person name="Taylor H.L."/>
            <person name="Tomo T."/>
            <person name="Tsuchiya T."/>
            <person name="Wang Z.T."/>
            <person name="Raymond J."/>
            <person name="Mimuro M."/>
            <person name="Blankenship R.E."/>
            <person name="Touchman J.W."/>
        </authorList>
    </citation>
    <scope>NUCLEOTIDE SEQUENCE [LARGE SCALE GENOMIC DNA]</scope>
    <source>
        <strain evidence="2">MBIC 11017</strain>
        <plasmid evidence="2">Plasmid pREB4</plasmid>
    </source>
</reference>
<dbReference type="RefSeq" id="WP_012167635.1">
    <property type="nucleotide sequence ID" value="NC_009929.1"/>
</dbReference>
<protein>
    <submittedName>
        <fullName evidence="1">Uncharacterized protein</fullName>
    </submittedName>
</protein>
<geneLocation type="plasmid" evidence="1 2">
    <name>pREB4</name>
</geneLocation>